<comment type="caution">
    <text evidence="3">The sequence shown here is derived from an EMBL/GenBank/DDBJ whole genome shotgun (WGS) entry which is preliminary data.</text>
</comment>
<name>A0A9P8ZWK6_9PEZI</name>
<feature type="signal peptide" evidence="2">
    <location>
        <begin position="1"/>
        <end position="17"/>
    </location>
</feature>
<proteinExistence type="predicted"/>
<organism evidence="3 4">
    <name type="scientific">Truncatella angustata</name>
    <dbReference type="NCBI Taxonomy" id="152316"/>
    <lineage>
        <taxon>Eukaryota</taxon>
        <taxon>Fungi</taxon>
        <taxon>Dikarya</taxon>
        <taxon>Ascomycota</taxon>
        <taxon>Pezizomycotina</taxon>
        <taxon>Sordariomycetes</taxon>
        <taxon>Xylariomycetidae</taxon>
        <taxon>Amphisphaeriales</taxon>
        <taxon>Sporocadaceae</taxon>
        <taxon>Truncatella</taxon>
    </lineage>
</organism>
<keyword evidence="1" id="KW-1133">Transmembrane helix</keyword>
<keyword evidence="1" id="KW-0812">Transmembrane</keyword>
<dbReference type="AlphaFoldDB" id="A0A9P8ZWK6"/>
<evidence type="ECO:0000313" key="4">
    <source>
        <dbReference type="Proteomes" id="UP000758603"/>
    </source>
</evidence>
<accession>A0A9P8ZWK6</accession>
<dbReference type="EMBL" id="JAGPXC010000004">
    <property type="protein sequence ID" value="KAH6653822.1"/>
    <property type="molecule type" value="Genomic_DNA"/>
</dbReference>
<dbReference type="GeneID" id="70131549"/>
<keyword evidence="1" id="KW-0472">Membrane</keyword>
<dbReference type="RefSeq" id="XP_045958092.1">
    <property type="nucleotide sequence ID" value="XM_046102657.1"/>
</dbReference>
<evidence type="ECO:0000256" key="1">
    <source>
        <dbReference type="SAM" id="Phobius"/>
    </source>
</evidence>
<dbReference type="Proteomes" id="UP000758603">
    <property type="component" value="Unassembled WGS sequence"/>
</dbReference>
<sequence>MAVVLFYSLLCLPLLLALELLPLIGSPWSWYAITIMLIGFPYIDSIMGKFHELPHRGQCSRLTNGL</sequence>
<keyword evidence="2" id="KW-0732">Signal</keyword>
<feature type="chain" id="PRO_5040479964" evidence="2">
    <location>
        <begin position="18"/>
        <end position="66"/>
    </location>
</feature>
<gene>
    <name evidence="3" type="ORF">BKA67DRAFT_563252</name>
</gene>
<evidence type="ECO:0000313" key="3">
    <source>
        <dbReference type="EMBL" id="KAH6653822.1"/>
    </source>
</evidence>
<feature type="transmembrane region" description="Helical" evidence="1">
    <location>
        <begin position="27"/>
        <end position="43"/>
    </location>
</feature>
<keyword evidence="4" id="KW-1185">Reference proteome</keyword>
<reference evidence="3" key="1">
    <citation type="journal article" date="2021" name="Nat. Commun.">
        <title>Genetic determinants of endophytism in the Arabidopsis root mycobiome.</title>
        <authorList>
            <person name="Mesny F."/>
            <person name="Miyauchi S."/>
            <person name="Thiergart T."/>
            <person name="Pickel B."/>
            <person name="Atanasova L."/>
            <person name="Karlsson M."/>
            <person name="Huettel B."/>
            <person name="Barry K.W."/>
            <person name="Haridas S."/>
            <person name="Chen C."/>
            <person name="Bauer D."/>
            <person name="Andreopoulos W."/>
            <person name="Pangilinan J."/>
            <person name="LaButti K."/>
            <person name="Riley R."/>
            <person name="Lipzen A."/>
            <person name="Clum A."/>
            <person name="Drula E."/>
            <person name="Henrissat B."/>
            <person name="Kohler A."/>
            <person name="Grigoriev I.V."/>
            <person name="Martin F.M."/>
            <person name="Hacquard S."/>
        </authorList>
    </citation>
    <scope>NUCLEOTIDE SEQUENCE</scope>
    <source>
        <strain evidence="3">MPI-SDFR-AT-0073</strain>
    </source>
</reference>
<protein>
    <submittedName>
        <fullName evidence="3">Uncharacterized protein</fullName>
    </submittedName>
</protein>
<evidence type="ECO:0000256" key="2">
    <source>
        <dbReference type="SAM" id="SignalP"/>
    </source>
</evidence>